<accession>A0ACC0CNX7</accession>
<protein>
    <submittedName>
        <fullName evidence="1">Short-chain oxidoreductase</fullName>
    </submittedName>
</protein>
<dbReference type="EMBL" id="MU394376">
    <property type="protein sequence ID" value="KAI6082171.1"/>
    <property type="molecule type" value="Genomic_DNA"/>
</dbReference>
<evidence type="ECO:0000313" key="2">
    <source>
        <dbReference type="Proteomes" id="UP001497680"/>
    </source>
</evidence>
<comment type="caution">
    <text evidence="1">The sequence shown here is derived from an EMBL/GenBank/DDBJ whole genome shotgun (WGS) entry which is preliminary data.</text>
</comment>
<gene>
    <name evidence="1" type="ORF">F4821DRAFT_247646</name>
</gene>
<sequence length="307" mass="32931">MTSEAPPKRPLTWLITGSSSGFALALTRLALANGHKVIATSRVPARTPDLVAEVVAKGGEWVRLDQDDPDCGNVIADLEARGVALDVLANVAATSMTGPAEAFSEDEVRRVMETNFFGPYRLMRAAAPHMRRRRSGMIVNFSSGAGMEAALSLGVYGASKSALDGITKVLHKEMKDFNVRVLLVYLGSFNTAMVGKTEKIAKALDPDYEGTTTAQYIDVLSTGNFVVNGDHIKATQAIYDVVVGEGIGKGKENEIMIPLGIDMAKRVEECRERLVHAMDVFGEICNNVNVDGAPEGVWQGGFVKKSG</sequence>
<name>A0ACC0CNX7_9PEZI</name>
<keyword evidence="2" id="KW-1185">Reference proteome</keyword>
<evidence type="ECO:0000313" key="1">
    <source>
        <dbReference type="EMBL" id="KAI6082171.1"/>
    </source>
</evidence>
<organism evidence="1 2">
    <name type="scientific">Hypoxylon rubiginosum</name>
    <dbReference type="NCBI Taxonomy" id="110542"/>
    <lineage>
        <taxon>Eukaryota</taxon>
        <taxon>Fungi</taxon>
        <taxon>Dikarya</taxon>
        <taxon>Ascomycota</taxon>
        <taxon>Pezizomycotina</taxon>
        <taxon>Sordariomycetes</taxon>
        <taxon>Xylariomycetidae</taxon>
        <taxon>Xylariales</taxon>
        <taxon>Hypoxylaceae</taxon>
        <taxon>Hypoxylon</taxon>
    </lineage>
</organism>
<proteinExistence type="predicted"/>
<dbReference type="Proteomes" id="UP001497680">
    <property type="component" value="Unassembled WGS sequence"/>
</dbReference>
<reference evidence="1 2" key="1">
    <citation type="journal article" date="2022" name="New Phytol.">
        <title>Ecological generalism drives hyperdiversity of secondary metabolite gene clusters in xylarialean endophytes.</title>
        <authorList>
            <person name="Franco M.E.E."/>
            <person name="Wisecaver J.H."/>
            <person name="Arnold A.E."/>
            <person name="Ju Y.M."/>
            <person name="Slot J.C."/>
            <person name="Ahrendt S."/>
            <person name="Moore L.P."/>
            <person name="Eastman K.E."/>
            <person name="Scott K."/>
            <person name="Konkel Z."/>
            <person name="Mondo S.J."/>
            <person name="Kuo A."/>
            <person name="Hayes R.D."/>
            <person name="Haridas S."/>
            <person name="Andreopoulos B."/>
            <person name="Riley R."/>
            <person name="LaButti K."/>
            <person name="Pangilinan J."/>
            <person name="Lipzen A."/>
            <person name="Amirebrahimi M."/>
            <person name="Yan J."/>
            <person name="Adam C."/>
            <person name="Keymanesh K."/>
            <person name="Ng V."/>
            <person name="Louie K."/>
            <person name="Northen T."/>
            <person name="Drula E."/>
            <person name="Henrissat B."/>
            <person name="Hsieh H.M."/>
            <person name="Youens-Clark K."/>
            <person name="Lutzoni F."/>
            <person name="Miadlikowska J."/>
            <person name="Eastwood D.C."/>
            <person name="Hamelin R.C."/>
            <person name="Grigoriev I.V."/>
            <person name="U'Ren J.M."/>
        </authorList>
    </citation>
    <scope>NUCLEOTIDE SEQUENCE [LARGE SCALE GENOMIC DNA]</scope>
    <source>
        <strain evidence="1 2">ER1909</strain>
    </source>
</reference>